<comment type="caution">
    <text evidence="2">The sequence shown here is derived from an EMBL/GenBank/DDBJ whole genome shotgun (WGS) entry which is preliminary data.</text>
</comment>
<evidence type="ECO:0000259" key="1">
    <source>
        <dbReference type="Pfam" id="PF00561"/>
    </source>
</evidence>
<dbReference type="PANTHER" id="PTHR43194:SF2">
    <property type="entry name" value="PEROXISOMAL MEMBRANE PROTEIN LPX1"/>
    <property type="match status" value="1"/>
</dbReference>
<proteinExistence type="predicted"/>
<dbReference type="GO" id="GO:0016787">
    <property type="term" value="F:hydrolase activity"/>
    <property type="evidence" value="ECO:0007669"/>
    <property type="project" value="UniProtKB-KW"/>
</dbReference>
<keyword evidence="2" id="KW-0378">Hydrolase</keyword>
<accession>A0A9W6IMQ9</accession>
<dbReference type="Gene3D" id="3.40.50.1820">
    <property type="entry name" value="alpha/beta hydrolase"/>
    <property type="match status" value="1"/>
</dbReference>
<reference evidence="2" key="1">
    <citation type="journal article" date="2014" name="Int. J. Syst. Evol. Microbiol.">
        <title>Complete genome sequence of Corynebacterium casei LMG S-19264T (=DSM 44701T), isolated from a smear-ripened cheese.</title>
        <authorList>
            <consortium name="US DOE Joint Genome Institute (JGI-PGF)"/>
            <person name="Walter F."/>
            <person name="Albersmeier A."/>
            <person name="Kalinowski J."/>
            <person name="Ruckert C."/>
        </authorList>
    </citation>
    <scope>NUCLEOTIDE SEQUENCE</scope>
    <source>
        <strain evidence="2">VKM B-1513</strain>
    </source>
</reference>
<dbReference type="InterPro" id="IPR000073">
    <property type="entry name" value="AB_hydrolase_1"/>
</dbReference>
<organism evidence="2 3">
    <name type="scientific">Maricaulis virginensis</name>
    <dbReference type="NCBI Taxonomy" id="144022"/>
    <lineage>
        <taxon>Bacteria</taxon>
        <taxon>Pseudomonadati</taxon>
        <taxon>Pseudomonadota</taxon>
        <taxon>Alphaproteobacteria</taxon>
        <taxon>Maricaulales</taxon>
        <taxon>Maricaulaceae</taxon>
        <taxon>Maricaulis</taxon>
    </lineage>
</organism>
<dbReference type="PANTHER" id="PTHR43194">
    <property type="entry name" value="HYDROLASE ALPHA/BETA FOLD FAMILY"/>
    <property type="match status" value="1"/>
</dbReference>
<dbReference type="Proteomes" id="UP001143486">
    <property type="component" value="Unassembled WGS sequence"/>
</dbReference>
<name>A0A9W6IMQ9_9PROT</name>
<evidence type="ECO:0000313" key="2">
    <source>
        <dbReference type="EMBL" id="GLK51900.1"/>
    </source>
</evidence>
<gene>
    <name evidence="2" type="ORF">GCM10017621_14080</name>
</gene>
<feature type="domain" description="AB hydrolase-1" evidence="1">
    <location>
        <begin position="34"/>
        <end position="277"/>
    </location>
</feature>
<dbReference type="InterPro" id="IPR029058">
    <property type="entry name" value="AB_hydrolase_fold"/>
</dbReference>
<keyword evidence="3" id="KW-1185">Reference proteome</keyword>
<dbReference type="RefSeq" id="WP_271186264.1">
    <property type="nucleotide sequence ID" value="NZ_BSFE01000003.1"/>
</dbReference>
<dbReference type="AlphaFoldDB" id="A0A9W6IMQ9"/>
<evidence type="ECO:0000313" key="3">
    <source>
        <dbReference type="Proteomes" id="UP001143486"/>
    </source>
</evidence>
<sequence length="291" mass="31749">MTGTMFTDHFFTNADGLRIHYRDYPAQGTETGVPVLCLHGLTRNVKDFEDLAPKIAAKGRRVIVASQRGRGRSDPDPQVERYQPPVYAADMLGLLDTLGIARAVFVGTSMGGLMTFVVAGIQPQRIAAAVINDVGPVVSKEGLDRIKLNTSSRDPAASWDEAAARTRDSNLAAFPARADDEAFWLDFAKKTWIDGENGAVVLDYDGAILSMLGGDDGPLPELWELWEPFRTIPALVVRGGISDLLSPETVAEMRRRKPDLGVVEVPDVGHAPFMTEPEAWAEISTFLDRVD</sequence>
<dbReference type="EMBL" id="BSFE01000003">
    <property type="protein sequence ID" value="GLK51900.1"/>
    <property type="molecule type" value="Genomic_DNA"/>
</dbReference>
<dbReference type="SUPFAM" id="SSF53474">
    <property type="entry name" value="alpha/beta-Hydrolases"/>
    <property type="match status" value="1"/>
</dbReference>
<dbReference type="InterPro" id="IPR050228">
    <property type="entry name" value="Carboxylesterase_BioH"/>
</dbReference>
<protein>
    <submittedName>
        <fullName evidence="2">Alpha/beta hydrolase</fullName>
    </submittedName>
</protein>
<dbReference type="Pfam" id="PF00561">
    <property type="entry name" value="Abhydrolase_1"/>
    <property type="match status" value="1"/>
</dbReference>
<reference evidence="2" key="2">
    <citation type="submission" date="2023-01" db="EMBL/GenBank/DDBJ databases">
        <authorList>
            <person name="Sun Q."/>
            <person name="Evtushenko L."/>
        </authorList>
    </citation>
    <scope>NUCLEOTIDE SEQUENCE</scope>
    <source>
        <strain evidence="2">VKM B-1513</strain>
    </source>
</reference>